<protein>
    <submittedName>
        <fullName evidence="1">Uncharacterized protein</fullName>
    </submittedName>
</protein>
<keyword evidence="2" id="KW-1185">Reference proteome</keyword>
<name>A0ABT2HAA1_9MICO</name>
<comment type="caution">
    <text evidence="1">The sequence shown here is derived from an EMBL/GenBank/DDBJ whole genome shotgun (WGS) entry which is preliminary data.</text>
</comment>
<organism evidence="1 2">
    <name type="scientific">Herbiconiux daphne</name>
    <dbReference type="NCBI Taxonomy" id="2970914"/>
    <lineage>
        <taxon>Bacteria</taxon>
        <taxon>Bacillati</taxon>
        <taxon>Actinomycetota</taxon>
        <taxon>Actinomycetes</taxon>
        <taxon>Micrococcales</taxon>
        <taxon>Microbacteriaceae</taxon>
        <taxon>Herbiconiux</taxon>
    </lineage>
</organism>
<dbReference type="EMBL" id="JANLCJ010000199">
    <property type="protein sequence ID" value="MCS5736817.1"/>
    <property type="molecule type" value="Genomic_DNA"/>
</dbReference>
<evidence type="ECO:0000313" key="2">
    <source>
        <dbReference type="Proteomes" id="UP001165586"/>
    </source>
</evidence>
<reference evidence="1" key="1">
    <citation type="submission" date="2022-08" db="EMBL/GenBank/DDBJ databases">
        <authorList>
            <person name="Deng Y."/>
            <person name="Han X.-F."/>
            <person name="Zhang Y.-Q."/>
        </authorList>
    </citation>
    <scope>NUCLEOTIDE SEQUENCE</scope>
    <source>
        <strain evidence="1">CPCC 203386</strain>
    </source>
</reference>
<sequence>MINKISTSLSALSSTMPKMEIDFDKLPKNTTIYINNINGTSEKMVFLKMKNTKRMYHPVFDYDNGKCEMSINN</sequence>
<accession>A0ABT2HAA1</accession>
<dbReference type="Proteomes" id="UP001165586">
    <property type="component" value="Unassembled WGS sequence"/>
</dbReference>
<gene>
    <name evidence="1" type="ORF">N1032_24100</name>
</gene>
<evidence type="ECO:0000313" key="1">
    <source>
        <dbReference type="EMBL" id="MCS5736817.1"/>
    </source>
</evidence>
<proteinExistence type="predicted"/>